<comment type="similarity">
    <text evidence="2">Belongs to the mab-21 family.</text>
</comment>
<evidence type="ECO:0000256" key="3">
    <source>
        <dbReference type="ARBA" id="ARBA00022679"/>
    </source>
</evidence>
<organism evidence="11 12">
    <name type="scientific">Mizuhopecten yessoensis</name>
    <name type="common">Japanese scallop</name>
    <name type="synonym">Patinopecten yessoensis</name>
    <dbReference type="NCBI Taxonomy" id="6573"/>
    <lineage>
        <taxon>Eukaryota</taxon>
        <taxon>Metazoa</taxon>
        <taxon>Spiralia</taxon>
        <taxon>Lophotrochozoa</taxon>
        <taxon>Mollusca</taxon>
        <taxon>Bivalvia</taxon>
        <taxon>Autobranchia</taxon>
        <taxon>Pteriomorphia</taxon>
        <taxon>Pectinida</taxon>
        <taxon>Pectinoidea</taxon>
        <taxon>Pectinidae</taxon>
        <taxon>Mizuhopecten</taxon>
    </lineage>
</organism>
<evidence type="ECO:0000256" key="5">
    <source>
        <dbReference type="ARBA" id="ARBA00022723"/>
    </source>
</evidence>
<dbReference type="Pfam" id="PF03281">
    <property type="entry name" value="Mab-21"/>
    <property type="match status" value="1"/>
</dbReference>
<dbReference type="GO" id="GO:0016779">
    <property type="term" value="F:nucleotidyltransferase activity"/>
    <property type="evidence" value="ECO:0007669"/>
    <property type="project" value="UniProtKB-KW"/>
</dbReference>
<evidence type="ECO:0000259" key="9">
    <source>
        <dbReference type="Pfam" id="PF03281"/>
    </source>
</evidence>
<keyword evidence="5" id="KW-0479">Metal-binding</keyword>
<dbReference type="EMBL" id="NEDP02076705">
    <property type="protein sequence ID" value="OWF35827.1"/>
    <property type="molecule type" value="Genomic_DNA"/>
</dbReference>
<dbReference type="Gene3D" id="3.30.460.90">
    <property type="match status" value="1"/>
</dbReference>
<evidence type="ECO:0000313" key="12">
    <source>
        <dbReference type="Proteomes" id="UP000242188"/>
    </source>
</evidence>
<dbReference type="InterPro" id="IPR024810">
    <property type="entry name" value="MAB21L/cGLR"/>
</dbReference>
<feature type="domain" description="Mab-21-like HhH/H2TH-like" evidence="10">
    <location>
        <begin position="282"/>
        <end position="359"/>
    </location>
</feature>
<keyword evidence="4" id="KW-0548">Nucleotidyltransferase</keyword>
<dbReference type="Gene3D" id="1.10.1410.40">
    <property type="match status" value="1"/>
</dbReference>
<keyword evidence="3" id="KW-0808">Transferase</keyword>
<evidence type="ECO:0000313" key="11">
    <source>
        <dbReference type="EMBL" id="OWF35827.1"/>
    </source>
</evidence>
<feature type="domain" description="Mab-21-like nucleotidyltransferase" evidence="9">
    <location>
        <begin position="90"/>
        <end position="266"/>
    </location>
</feature>
<dbReference type="InterPro" id="IPR046906">
    <property type="entry name" value="Mab-21_HhH/H2TH-like"/>
</dbReference>
<dbReference type="Proteomes" id="UP000242188">
    <property type="component" value="Unassembled WGS sequence"/>
</dbReference>
<evidence type="ECO:0000256" key="8">
    <source>
        <dbReference type="ARBA" id="ARBA00022842"/>
    </source>
</evidence>
<proteinExistence type="inferred from homology"/>
<dbReference type="OrthoDB" id="6055534at2759"/>
<protein>
    <submittedName>
        <fullName evidence="11">Uncharacterized protein</fullName>
    </submittedName>
</protein>
<evidence type="ECO:0000256" key="6">
    <source>
        <dbReference type="ARBA" id="ARBA00022741"/>
    </source>
</evidence>
<keyword evidence="8" id="KW-0460">Magnesium</keyword>
<dbReference type="SMART" id="SM01265">
    <property type="entry name" value="Mab-21"/>
    <property type="match status" value="1"/>
</dbReference>
<comment type="cofactor">
    <cofactor evidence="1">
        <name>Mg(2+)</name>
        <dbReference type="ChEBI" id="CHEBI:18420"/>
    </cofactor>
</comment>
<evidence type="ECO:0000256" key="1">
    <source>
        <dbReference type="ARBA" id="ARBA00001946"/>
    </source>
</evidence>
<dbReference type="PANTHER" id="PTHR10656:SF42">
    <property type="entry name" value="CYCLIC GMP-AMP SYNTHASE-LIKE PROTEIN-RELATED"/>
    <property type="match status" value="1"/>
</dbReference>
<evidence type="ECO:0000256" key="7">
    <source>
        <dbReference type="ARBA" id="ARBA00022840"/>
    </source>
</evidence>
<dbReference type="InterPro" id="IPR046903">
    <property type="entry name" value="Mab-21-like_nuc_Trfase"/>
</dbReference>
<reference evidence="11 12" key="1">
    <citation type="journal article" date="2017" name="Nat. Ecol. Evol.">
        <title>Scallop genome provides insights into evolution of bilaterian karyotype and development.</title>
        <authorList>
            <person name="Wang S."/>
            <person name="Zhang J."/>
            <person name="Jiao W."/>
            <person name="Li J."/>
            <person name="Xun X."/>
            <person name="Sun Y."/>
            <person name="Guo X."/>
            <person name="Huan P."/>
            <person name="Dong B."/>
            <person name="Zhang L."/>
            <person name="Hu X."/>
            <person name="Sun X."/>
            <person name="Wang J."/>
            <person name="Zhao C."/>
            <person name="Wang Y."/>
            <person name="Wang D."/>
            <person name="Huang X."/>
            <person name="Wang R."/>
            <person name="Lv J."/>
            <person name="Li Y."/>
            <person name="Zhang Z."/>
            <person name="Liu B."/>
            <person name="Lu W."/>
            <person name="Hui Y."/>
            <person name="Liang J."/>
            <person name="Zhou Z."/>
            <person name="Hou R."/>
            <person name="Li X."/>
            <person name="Liu Y."/>
            <person name="Li H."/>
            <person name="Ning X."/>
            <person name="Lin Y."/>
            <person name="Zhao L."/>
            <person name="Xing Q."/>
            <person name="Dou J."/>
            <person name="Li Y."/>
            <person name="Mao J."/>
            <person name="Guo H."/>
            <person name="Dou H."/>
            <person name="Li T."/>
            <person name="Mu C."/>
            <person name="Jiang W."/>
            <person name="Fu Q."/>
            <person name="Fu X."/>
            <person name="Miao Y."/>
            <person name="Liu J."/>
            <person name="Yu Q."/>
            <person name="Li R."/>
            <person name="Liao H."/>
            <person name="Li X."/>
            <person name="Kong Y."/>
            <person name="Jiang Z."/>
            <person name="Chourrout D."/>
            <person name="Li R."/>
            <person name="Bao Z."/>
        </authorList>
    </citation>
    <scope>NUCLEOTIDE SEQUENCE [LARGE SCALE GENOMIC DNA]</scope>
    <source>
        <strain evidence="11 12">PY_sf001</strain>
    </source>
</reference>
<evidence type="ECO:0000259" key="10">
    <source>
        <dbReference type="Pfam" id="PF20266"/>
    </source>
</evidence>
<sequence>MCTGEIYFDVGVPNQWKPPCRSDQVWSGPGDKKVREFYDKHVDIKKSTFHHNQVEVSRLLKSLYKELKTLEKSHQFLRFRPFVKQGGSRERLKVGEANEFDAVLPFTFLGTTATVKESPSNGLPSGHGEIEINKVNSRMTVQPKNLFSERDGKRYVNSRVFHDQFIKGRIDAALQKLNARPEFAGFNIKRQATAPAIKLDAKVNGEQISIDVVPGYDIREKGSTLRKFMVSRWIPGSQNDNRVEPIPDPNTAWRISHSQFEMRILDRWISTNLTAQRLVRGARILKAVREHDVERNSSSQLHHVLSSYHIKNVLLHSILHLRKIDDVGLPNVTSACKHLVHMIDTSLEHRNLPQFFSNNPSLEEYFPIYNFHTDYPMVNLFQERSNGDLQQIRADLEKALDHFNLKPLLDDVVDIHEDKLEPFLSKVKAGGPSIQP</sequence>
<name>A0A210PH81_MIZYE</name>
<keyword evidence="7" id="KW-0067">ATP-binding</keyword>
<keyword evidence="12" id="KW-1185">Reference proteome</keyword>
<dbReference type="AlphaFoldDB" id="A0A210PH81"/>
<gene>
    <name evidence="11" type="ORF">KP79_PYT04093</name>
</gene>
<dbReference type="GO" id="GO:0046872">
    <property type="term" value="F:metal ion binding"/>
    <property type="evidence" value="ECO:0007669"/>
    <property type="project" value="UniProtKB-KW"/>
</dbReference>
<keyword evidence="6" id="KW-0547">Nucleotide-binding</keyword>
<evidence type="ECO:0000256" key="2">
    <source>
        <dbReference type="ARBA" id="ARBA00008307"/>
    </source>
</evidence>
<accession>A0A210PH81</accession>
<comment type="caution">
    <text evidence="11">The sequence shown here is derived from an EMBL/GenBank/DDBJ whole genome shotgun (WGS) entry which is preliminary data.</text>
</comment>
<evidence type="ECO:0000256" key="4">
    <source>
        <dbReference type="ARBA" id="ARBA00022695"/>
    </source>
</evidence>
<dbReference type="PANTHER" id="PTHR10656">
    <property type="entry name" value="CELL FATE DETERMINING PROTEIN MAB21-RELATED"/>
    <property type="match status" value="1"/>
</dbReference>
<dbReference type="GO" id="GO:0005524">
    <property type="term" value="F:ATP binding"/>
    <property type="evidence" value="ECO:0007669"/>
    <property type="project" value="UniProtKB-KW"/>
</dbReference>
<dbReference type="Pfam" id="PF20266">
    <property type="entry name" value="Mab-21_C"/>
    <property type="match status" value="1"/>
</dbReference>